<feature type="domain" description="Cyclic nucleotide phosphodiesterase catalytic" evidence="16">
    <location>
        <begin position="138"/>
        <end position="269"/>
    </location>
</feature>
<keyword evidence="14" id="KW-0636">Prenylation</keyword>
<sequence length="418" mass="47265">MVIMRGLPGSGKSYIVSKLEEMYGKSCIVCSADQYFCKNGIYRFERSKLDYAHKFCQEKAERVCRMSTPVVIIDNTNVRRWEMDFYRELAHREGYIQLFVEPKTPWKFDPEVLASKNSHGIATEMLQRRLEQWELVHPLYFGWFLNHCDSLNFLIIAKVFLENCMKVEKFFTEFQEHLILSNCRDIYSYYSMTHNSRQPLMLHCTAKFCGSKQQEAQVYLEQGVVQKAYGAVFELGIVGFVITPSTFGARVSLTKDELELWCQNDYNSVPPLQQGLDALSGGLKTPRQGMTGAPNRGSSELNNGWNFIPPCSSCIPTLCTLSNESLIGSSRFQPVQGRGKRAHITLGLASGSKAVQTGFDLLEAVELESKCGDSVESFSLLGGVLRSYGEGMWIVYLDRPMLVNGLFSFYVGGSSHME</sequence>
<dbReference type="Pfam" id="PF13671">
    <property type="entry name" value="AAA_33"/>
    <property type="match status" value="1"/>
</dbReference>
<dbReference type="InterPro" id="IPR047325">
    <property type="entry name" value="CNPase_cat"/>
</dbReference>
<evidence type="ECO:0000256" key="14">
    <source>
        <dbReference type="ARBA" id="ARBA00023289"/>
    </source>
</evidence>
<evidence type="ECO:0000256" key="2">
    <source>
        <dbReference type="ARBA" id="ARBA00004223"/>
    </source>
</evidence>
<dbReference type="RefSeq" id="XP_022236912.1">
    <property type="nucleotide sequence ID" value="XM_022381204.1"/>
</dbReference>
<evidence type="ECO:0000256" key="10">
    <source>
        <dbReference type="ARBA" id="ARBA00022801"/>
    </source>
</evidence>
<evidence type="ECO:0000313" key="18">
    <source>
        <dbReference type="RefSeq" id="XP_013793718.1"/>
    </source>
</evidence>
<dbReference type="InterPro" id="IPR009097">
    <property type="entry name" value="Cyclic_Pdiesterase"/>
</dbReference>
<evidence type="ECO:0000256" key="4">
    <source>
        <dbReference type="ARBA" id="ARBA00008662"/>
    </source>
</evidence>
<dbReference type="Pfam" id="PF05881">
    <property type="entry name" value="CNPase"/>
    <property type="match status" value="2"/>
</dbReference>
<evidence type="ECO:0000256" key="9">
    <source>
        <dbReference type="ARBA" id="ARBA00022553"/>
    </source>
</evidence>
<evidence type="ECO:0000313" key="19">
    <source>
        <dbReference type="RefSeq" id="XP_022236912.1"/>
    </source>
</evidence>
<gene>
    <name evidence="18 19 20" type="primary">LOC106477729</name>
</gene>
<comment type="subunit">
    <text evidence="5">Exists as monomers and homodimers.</text>
</comment>
<evidence type="ECO:0000256" key="3">
    <source>
        <dbReference type="ARBA" id="ARBA00004635"/>
    </source>
</evidence>
<evidence type="ECO:0000256" key="1">
    <source>
        <dbReference type="ARBA" id="ARBA00000610"/>
    </source>
</evidence>
<evidence type="ECO:0000256" key="11">
    <source>
        <dbReference type="ARBA" id="ARBA00022884"/>
    </source>
</evidence>
<evidence type="ECO:0000256" key="7">
    <source>
        <dbReference type="ARBA" id="ARBA00014478"/>
    </source>
</evidence>
<dbReference type="SUPFAM" id="SSF52540">
    <property type="entry name" value="P-loop containing nucleoside triphosphate hydrolases"/>
    <property type="match status" value="1"/>
</dbReference>
<proteinExistence type="inferred from homology"/>
<comment type="subcellular location">
    <subcellularLocation>
        <location evidence="2">Melanosome</location>
    </subcellularLocation>
    <subcellularLocation>
        <location evidence="3">Membrane</location>
        <topology evidence="3">Lipid-anchor</topology>
    </subcellularLocation>
</comment>
<feature type="domain" description="Cyclic nucleotide phosphodiesterase catalytic" evidence="16">
    <location>
        <begin position="338"/>
        <end position="414"/>
    </location>
</feature>
<evidence type="ECO:0000256" key="15">
    <source>
        <dbReference type="ARBA" id="ARBA00045937"/>
    </source>
</evidence>
<evidence type="ECO:0000256" key="12">
    <source>
        <dbReference type="ARBA" id="ARBA00023136"/>
    </source>
</evidence>
<dbReference type="InterPro" id="IPR008431">
    <property type="entry name" value="CNPase"/>
</dbReference>
<evidence type="ECO:0000259" key="16">
    <source>
        <dbReference type="Pfam" id="PF05881"/>
    </source>
</evidence>
<dbReference type="PANTHER" id="PTHR10156">
    <property type="entry name" value="2',3'-CYCLIC-NUCLEOTIDE 3'-PHOSPHODIESTERASE"/>
    <property type="match status" value="1"/>
</dbReference>
<protein>
    <recommendedName>
        <fullName evidence="7">2',3'-cyclic-nucleotide 3'-phosphodiesterase</fullName>
        <ecNumber evidence="6">3.1.4.37</ecNumber>
    </recommendedName>
</protein>
<dbReference type="SUPFAM" id="SSF55144">
    <property type="entry name" value="LigT-like"/>
    <property type="match status" value="1"/>
</dbReference>
<evidence type="ECO:0000256" key="8">
    <source>
        <dbReference type="ARBA" id="ARBA00022481"/>
    </source>
</evidence>
<comment type="similarity">
    <text evidence="4">Belongs to the 2H phosphoesterase superfamily. CNPase family.</text>
</comment>
<dbReference type="RefSeq" id="XP_022236913.1">
    <property type="nucleotide sequence ID" value="XM_022381205.1"/>
</dbReference>
<evidence type="ECO:0000256" key="13">
    <source>
        <dbReference type="ARBA" id="ARBA00023288"/>
    </source>
</evidence>
<dbReference type="Gene3D" id="3.40.50.300">
    <property type="entry name" value="P-loop containing nucleotide triphosphate hydrolases"/>
    <property type="match status" value="1"/>
</dbReference>
<dbReference type="EC" id="3.1.4.37" evidence="6"/>
<organism evidence="17 20">
    <name type="scientific">Limulus polyphemus</name>
    <name type="common">Atlantic horseshoe crab</name>
    <dbReference type="NCBI Taxonomy" id="6850"/>
    <lineage>
        <taxon>Eukaryota</taxon>
        <taxon>Metazoa</taxon>
        <taxon>Ecdysozoa</taxon>
        <taxon>Arthropoda</taxon>
        <taxon>Chelicerata</taxon>
        <taxon>Merostomata</taxon>
        <taxon>Xiphosura</taxon>
        <taxon>Limulidae</taxon>
        <taxon>Limulus</taxon>
    </lineage>
</organism>
<dbReference type="GeneID" id="106477729"/>
<dbReference type="Proteomes" id="UP000694941">
    <property type="component" value="Unplaced"/>
</dbReference>
<evidence type="ECO:0000313" key="17">
    <source>
        <dbReference type="Proteomes" id="UP000694941"/>
    </source>
</evidence>
<dbReference type="RefSeq" id="XP_013793718.1">
    <property type="nucleotide sequence ID" value="XM_013938264.2"/>
</dbReference>
<keyword evidence="13" id="KW-0449">Lipoprotein</keyword>
<dbReference type="InterPro" id="IPR027417">
    <property type="entry name" value="P-loop_NTPase"/>
</dbReference>
<keyword evidence="17" id="KW-1185">Reference proteome</keyword>
<evidence type="ECO:0000256" key="5">
    <source>
        <dbReference type="ARBA" id="ARBA00011781"/>
    </source>
</evidence>
<keyword evidence="9" id="KW-0597">Phosphoprotein</keyword>
<evidence type="ECO:0000313" key="20">
    <source>
        <dbReference type="RefSeq" id="XP_022236913.1"/>
    </source>
</evidence>
<keyword evidence="8" id="KW-0488">Methylation</keyword>
<accession>A0ABM1RZV8</accession>
<dbReference type="Gene3D" id="3.90.1740.10">
    <property type="entry name" value="2',3'-cyclic nucleotide 3'-phosphodiesterase superfamily"/>
    <property type="match status" value="1"/>
</dbReference>
<comment type="function">
    <text evidence="15">Catalyzes the formation of 2'-nucleotide products from 2',3'-cyclic substrates. May participate in RNA metabolism in the myelinating cell, CNP is the third most abundant protein in central nervous system myelin.</text>
</comment>
<keyword evidence="11" id="KW-0694">RNA-binding</keyword>
<dbReference type="PANTHER" id="PTHR10156:SF0">
    <property type="entry name" value="2',3'-CYCLIC-NUCLEOTIDE 3'-PHOSPHODIESTERASE"/>
    <property type="match status" value="1"/>
</dbReference>
<name>A0ABM1RZV8_LIMPO</name>
<reference evidence="18 19" key="1">
    <citation type="submission" date="2025-05" db="UniProtKB">
        <authorList>
            <consortium name="RefSeq"/>
        </authorList>
    </citation>
    <scope>IDENTIFICATION</scope>
    <source>
        <tissue evidence="18 19">Muscle</tissue>
    </source>
</reference>
<keyword evidence="10" id="KW-0378">Hydrolase</keyword>
<keyword evidence="12" id="KW-0472">Membrane</keyword>
<evidence type="ECO:0000256" key="6">
    <source>
        <dbReference type="ARBA" id="ARBA00012317"/>
    </source>
</evidence>
<comment type="catalytic activity">
    <reaction evidence="1">
        <text>a nucleoside 2',3'-cyclic phosphate + H2O = a nucleoside 2'-phosphate + H(+)</text>
        <dbReference type="Rhea" id="RHEA:14489"/>
        <dbReference type="ChEBI" id="CHEBI:15377"/>
        <dbReference type="ChEBI" id="CHEBI:15378"/>
        <dbReference type="ChEBI" id="CHEBI:66954"/>
        <dbReference type="ChEBI" id="CHEBI:78552"/>
        <dbReference type="EC" id="3.1.4.37"/>
    </reaction>
</comment>